<dbReference type="GeneID" id="3922993"/>
<proteinExistence type="predicted"/>
<dbReference type="PANTHER" id="PTHR48094">
    <property type="entry name" value="PROTEIN/NUCLEIC ACID DEGLYCASE DJ-1-RELATED"/>
    <property type="match status" value="1"/>
</dbReference>
<organism evidence="2 3">
    <name type="scientific">Methanospirillum hungatei JF-1 (strain ATCC 27890 / DSM 864 / NBRC 100397 / JF-1)</name>
    <dbReference type="NCBI Taxonomy" id="323259"/>
    <lineage>
        <taxon>Archaea</taxon>
        <taxon>Methanobacteriati</taxon>
        <taxon>Methanobacteriota</taxon>
        <taxon>Stenosarchaea group</taxon>
        <taxon>Methanomicrobia</taxon>
        <taxon>Methanomicrobiales</taxon>
        <taxon>Methanospirillaceae</taxon>
        <taxon>Methanospirillum</taxon>
    </lineage>
</organism>
<dbReference type="EnsemblBacteria" id="ABD41080">
    <property type="protein sequence ID" value="ABD41080"/>
    <property type="gene ID" value="Mhun_1340"/>
</dbReference>
<dbReference type="GO" id="GO:0005737">
    <property type="term" value="C:cytoplasm"/>
    <property type="evidence" value="ECO:0007669"/>
    <property type="project" value="TreeGrafter"/>
</dbReference>
<protein>
    <submittedName>
        <fullName evidence="2">ThiJ/PfpI</fullName>
    </submittedName>
</protein>
<dbReference type="InterPro" id="IPR029062">
    <property type="entry name" value="Class_I_gatase-like"/>
</dbReference>
<dbReference type="HOGENOM" id="CLU_000445_44_5_2"/>
<accession>Q2FPQ9</accession>
<dbReference type="InParanoid" id="Q2FPQ9"/>
<dbReference type="Proteomes" id="UP000001941">
    <property type="component" value="Chromosome"/>
</dbReference>
<dbReference type="EMBL" id="CP000254">
    <property type="protein sequence ID" value="ABD41080.1"/>
    <property type="molecule type" value="Genomic_DNA"/>
</dbReference>
<feature type="domain" description="DJ-1/PfpI" evidence="1">
    <location>
        <begin position="5"/>
        <end position="173"/>
    </location>
</feature>
<gene>
    <name evidence="2" type="ordered locus">Mhun_1340</name>
</gene>
<sequence length="208" mass="22725">MTTSKSVFLFLCPGMADWEPAYTISLLSDQYTDIPKNNSYPVRTFGVTQEPVRSVGGLTLVPDFSVDNVNIDDVAMVILPGSIYYEKEDPDQLASLISRCTQAQIPVAAICGGTLFLARHGFLDDVRHTSAGNEWLKAHAPQYQGEQYYTPSPSISDKGIITANPLGFLEFAAHIFLELDVFPSAFIDQLVSMTKGGYFDADALNGAE</sequence>
<dbReference type="AlphaFoldDB" id="Q2FPQ9"/>
<dbReference type="eggNOG" id="arCOG00769">
    <property type="taxonomic scope" value="Archaea"/>
</dbReference>
<dbReference type="OrthoDB" id="67923at2157"/>
<evidence type="ECO:0000259" key="1">
    <source>
        <dbReference type="Pfam" id="PF01965"/>
    </source>
</evidence>
<dbReference type="InterPro" id="IPR002818">
    <property type="entry name" value="DJ-1/PfpI"/>
</dbReference>
<dbReference type="SUPFAM" id="SSF52317">
    <property type="entry name" value="Class I glutamine amidotransferase-like"/>
    <property type="match status" value="1"/>
</dbReference>
<dbReference type="InterPro" id="IPR050325">
    <property type="entry name" value="Prot/Nucl_acid_deglycase"/>
</dbReference>
<evidence type="ECO:0000313" key="2">
    <source>
        <dbReference type="EMBL" id="ABD41080.1"/>
    </source>
</evidence>
<dbReference type="Pfam" id="PF01965">
    <property type="entry name" value="DJ-1_PfpI"/>
    <property type="match status" value="1"/>
</dbReference>
<reference evidence="3" key="1">
    <citation type="journal article" date="2016" name="Stand. Genomic Sci.">
        <title>Complete genome sequence of Methanospirillum hungatei type strain JF1.</title>
        <authorList>
            <person name="Gunsalus R.P."/>
            <person name="Cook L.E."/>
            <person name="Crable B."/>
            <person name="Rohlin L."/>
            <person name="McDonald E."/>
            <person name="Mouttaki H."/>
            <person name="Sieber J.R."/>
            <person name="Poweleit N."/>
            <person name="Zhou H."/>
            <person name="Lapidus A.L."/>
            <person name="Daligault H.E."/>
            <person name="Land M."/>
            <person name="Gilna P."/>
            <person name="Ivanova N."/>
            <person name="Kyrpides N."/>
            <person name="Culley D.E."/>
            <person name="McInerney M.J."/>
        </authorList>
    </citation>
    <scope>NUCLEOTIDE SEQUENCE [LARGE SCALE GENOMIC DNA]</scope>
    <source>
        <strain evidence="3">ATCC 27890 / DSM 864 / NBRC 100397 / JF-1</strain>
    </source>
</reference>
<dbReference type="STRING" id="323259.Mhun_1340"/>
<dbReference type="KEGG" id="mhu:Mhun_1340"/>
<dbReference type="PANTHER" id="PTHR48094:SF19">
    <property type="entry name" value="DJ-1_PFPI DOMAIN-CONTAINING PROTEIN"/>
    <property type="match status" value="1"/>
</dbReference>
<name>Q2FPQ9_METHJ</name>
<evidence type="ECO:0000313" key="3">
    <source>
        <dbReference type="Proteomes" id="UP000001941"/>
    </source>
</evidence>
<dbReference type="Gene3D" id="3.40.50.880">
    <property type="match status" value="1"/>
</dbReference>
<keyword evidence="3" id="KW-1185">Reference proteome</keyword>
<dbReference type="RefSeq" id="WP_011448357.1">
    <property type="nucleotide sequence ID" value="NC_007796.1"/>
</dbReference>
<dbReference type="CDD" id="cd03140">
    <property type="entry name" value="GATase1_PfpI_3"/>
    <property type="match status" value="1"/>
</dbReference>